<dbReference type="PANTHER" id="PTHR14430:SF5">
    <property type="entry name" value="GUANINE NUCLEOTIDE EXCHANGE FACTOR FOR RAB-3A"/>
    <property type="match status" value="1"/>
</dbReference>
<dbReference type="InParanoid" id="W5MJB7"/>
<reference evidence="5" key="2">
    <citation type="submission" date="2025-08" db="UniProtKB">
        <authorList>
            <consortium name="Ensembl"/>
        </authorList>
    </citation>
    <scope>IDENTIFICATION</scope>
</reference>
<name>W5MJB7_LEPOC</name>
<dbReference type="PANTHER" id="PTHR14430">
    <property type="entry name" value="RABIN3-RELATED"/>
    <property type="match status" value="1"/>
</dbReference>
<accession>W5MJB7</accession>
<protein>
    <submittedName>
        <fullName evidence="5">Uncharacterized protein</fullName>
    </submittedName>
</protein>
<reference evidence="5" key="3">
    <citation type="submission" date="2025-09" db="UniProtKB">
        <authorList>
            <consortium name="Ensembl"/>
        </authorList>
    </citation>
    <scope>IDENTIFICATION</scope>
</reference>
<dbReference type="SUPFAM" id="SSF144284">
    <property type="entry name" value="Sec2 N-terminal region"/>
    <property type="match status" value="1"/>
</dbReference>
<dbReference type="Ensembl" id="ENSLOCT00000008486.1">
    <property type="protein sequence ID" value="ENSLOCP00000008476.1"/>
    <property type="gene ID" value="ENSLOCG00000007007.1"/>
</dbReference>
<evidence type="ECO:0000256" key="3">
    <source>
        <dbReference type="SAM" id="Coils"/>
    </source>
</evidence>
<feature type="region of interest" description="Disordered" evidence="4">
    <location>
        <begin position="39"/>
        <end position="93"/>
    </location>
</feature>
<evidence type="ECO:0000313" key="5">
    <source>
        <dbReference type="Ensembl" id="ENSLOCP00000008476.1"/>
    </source>
</evidence>
<evidence type="ECO:0000313" key="6">
    <source>
        <dbReference type="Proteomes" id="UP000018468"/>
    </source>
</evidence>
<dbReference type="HOGENOM" id="CLU_1717418_0_0_1"/>
<keyword evidence="6" id="KW-1185">Reference proteome</keyword>
<dbReference type="Gene3D" id="1.20.5.4880">
    <property type="match status" value="1"/>
</dbReference>
<feature type="compositionally biased region" description="Low complexity" evidence="4">
    <location>
        <begin position="46"/>
        <end position="64"/>
    </location>
</feature>
<evidence type="ECO:0000256" key="1">
    <source>
        <dbReference type="ARBA" id="ARBA00023054"/>
    </source>
</evidence>
<dbReference type="GO" id="GO:0005085">
    <property type="term" value="F:guanyl-nucleotide exchange factor activity"/>
    <property type="evidence" value="ECO:0007669"/>
    <property type="project" value="InterPro"/>
</dbReference>
<dbReference type="AlphaFoldDB" id="W5MJB7"/>
<reference evidence="6" key="1">
    <citation type="submission" date="2011-12" db="EMBL/GenBank/DDBJ databases">
        <title>The Draft Genome of Lepisosteus oculatus.</title>
        <authorList>
            <consortium name="The Broad Institute Genome Assembly &amp; Analysis Group"/>
            <consortium name="Computational R&amp;D Group"/>
            <consortium name="and Sequencing Platform"/>
            <person name="Di Palma F."/>
            <person name="Alfoldi J."/>
            <person name="Johnson J."/>
            <person name="Berlin A."/>
            <person name="Gnerre S."/>
            <person name="Jaffe D."/>
            <person name="MacCallum I."/>
            <person name="Young S."/>
            <person name="Walker B.J."/>
            <person name="Lander E.S."/>
            <person name="Lindblad-Toh K."/>
        </authorList>
    </citation>
    <scope>NUCLEOTIDE SEQUENCE [LARGE SCALE GENOMIC DNA]</scope>
</reference>
<dbReference type="Bgee" id="ENSLOCG00000007007">
    <property type="expression patterns" value="Expressed in muscle tissue and 13 other cell types or tissues"/>
</dbReference>
<feature type="coiled-coil region" evidence="3">
    <location>
        <begin position="2"/>
        <end position="36"/>
    </location>
</feature>
<sequence length="153" mass="16033">MVHEASRKQAAAEKQLREAQGKIDVLQAEVSALKTLVLTSTPASPNPQLHPQLLPPARGGAPRRSGGHVRNKSAGSPALPPAPLQPMGKEGRESAAPALLSLIVCVLPGRAHSVTYEPRWPAEGEGPAPRLRQVTPPPAPGALVCERVGRPCD</sequence>
<comment type="similarity">
    <text evidence="2">Belongs to the SEC2 family.</text>
</comment>
<dbReference type="EMBL" id="AHAT01041074">
    <property type="status" value="NOT_ANNOTATED_CDS"/>
    <property type="molecule type" value="Genomic_DNA"/>
</dbReference>
<feature type="region of interest" description="Disordered" evidence="4">
    <location>
        <begin position="118"/>
        <end position="142"/>
    </location>
</feature>
<dbReference type="eggNOG" id="KOG4324">
    <property type="taxonomic scope" value="Eukaryota"/>
</dbReference>
<evidence type="ECO:0000256" key="4">
    <source>
        <dbReference type="SAM" id="MobiDB-lite"/>
    </source>
</evidence>
<dbReference type="GeneTree" id="ENSGT00940000159102"/>
<organism evidence="5 6">
    <name type="scientific">Lepisosteus oculatus</name>
    <name type="common">Spotted gar</name>
    <dbReference type="NCBI Taxonomy" id="7918"/>
    <lineage>
        <taxon>Eukaryota</taxon>
        <taxon>Metazoa</taxon>
        <taxon>Chordata</taxon>
        <taxon>Craniata</taxon>
        <taxon>Vertebrata</taxon>
        <taxon>Euteleostomi</taxon>
        <taxon>Actinopterygii</taxon>
        <taxon>Neopterygii</taxon>
        <taxon>Holostei</taxon>
        <taxon>Semionotiformes</taxon>
        <taxon>Lepisosteidae</taxon>
        <taxon>Lepisosteus</taxon>
    </lineage>
</organism>
<dbReference type="InterPro" id="IPR040351">
    <property type="entry name" value="RAB3IL/RAB3IP/Sec2"/>
</dbReference>
<dbReference type="Proteomes" id="UP000018468">
    <property type="component" value="Linkage group LG27"/>
</dbReference>
<evidence type="ECO:0000256" key="2">
    <source>
        <dbReference type="ARBA" id="ARBA00025794"/>
    </source>
</evidence>
<dbReference type="STRING" id="7918.ENSLOCP00000008476"/>
<proteinExistence type="inferred from homology"/>
<keyword evidence="1 3" id="KW-0175">Coiled coil</keyword>